<dbReference type="OrthoDB" id="9810685at2"/>
<keyword evidence="1 2" id="KW-0732">Signal</keyword>
<dbReference type="PANTHER" id="PTHR35869">
    <property type="entry name" value="OUTER-MEMBRANE LIPOPROTEIN CARRIER PROTEIN"/>
    <property type="match status" value="1"/>
</dbReference>
<dbReference type="AlphaFoldDB" id="A0A239JYD0"/>
<dbReference type="EMBL" id="FZPD01000004">
    <property type="protein sequence ID" value="SNT10790.1"/>
    <property type="molecule type" value="Genomic_DNA"/>
</dbReference>
<dbReference type="CDD" id="cd16325">
    <property type="entry name" value="LolA"/>
    <property type="match status" value="1"/>
</dbReference>
<proteinExistence type="predicted"/>
<evidence type="ECO:0000313" key="3">
    <source>
        <dbReference type="EMBL" id="SNT10790.1"/>
    </source>
</evidence>
<dbReference type="PANTHER" id="PTHR35869:SF1">
    <property type="entry name" value="OUTER-MEMBRANE LIPOPROTEIN CARRIER PROTEIN"/>
    <property type="match status" value="1"/>
</dbReference>
<reference evidence="3 4" key="1">
    <citation type="submission" date="2017-06" db="EMBL/GenBank/DDBJ databases">
        <authorList>
            <person name="Kim H.J."/>
            <person name="Triplett B.A."/>
        </authorList>
    </citation>
    <scope>NUCLEOTIDE SEQUENCE [LARGE SCALE GENOMIC DNA]</scope>
    <source>
        <strain evidence="3 4">DSM 19307</strain>
    </source>
</reference>
<organism evidence="3 4">
    <name type="scientific">Ekhidna lutea</name>
    <dbReference type="NCBI Taxonomy" id="447679"/>
    <lineage>
        <taxon>Bacteria</taxon>
        <taxon>Pseudomonadati</taxon>
        <taxon>Bacteroidota</taxon>
        <taxon>Cytophagia</taxon>
        <taxon>Cytophagales</taxon>
        <taxon>Reichenbachiellaceae</taxon>
        <taxon>Ekhidna</taxon>
    </lineage>
</organism>
<dbReference type="Gene3D" id="2.50.20.10">
    <property type="entry name" value="Lipoprotein localisation LolA/LolB/LppX"/>
    <property type="match status" value="1"/>
</dbReference>
<dbReference type="InterPro" id="IPR004564">
    <property type="entry name" value="OM_lipoprot_carrier_LolA-like"/>
</dbReference>
<dbReference type="Proteomes" id="UP000198393">
    <property type="component" value="Unassembled WGS sequence"/>
</dbReference>
<dbReference type="RefSeq" id="WP_089357031.1">
    <property type="nucleotide sequence ID" value="NZ_FZPD01000004.1"/>
</dbReference>
<dbReference type="Pfam" id="PF03548">
    <property type="entry name" value="LolA"/>
    <property type="match status" value="1"/>
</dbReference>
<protein>
    <submittedName>
        <fullName evidence="3">Outer membrane lipoprotein-sorting protein</fullName>
    </submittedName>
</protein>
<dbReference type="InterPro" id="IPR029046">
    <property type="entry name" value="LolA/LolB/LppX"/>
</dbReference>
<keyword evidence="3" id="KW-0449">Lipoprotein</keyword>
<sequence>MKKLIIASLTLTLLLQVQAQYDPEALTVLDAMSNKYKKVKSFKASFSQKLTNESAGLDETISGDIAVKGDMYVLDVAGQKIFNDGTDIYTFNAEVNEVTISTYDPEESEITLSNVYDLYKNGFKYALAEEKSNGDRLIELDPESRDKSYFKIRMTINAKDELKSFTVFERTGNKYVYSINSFTPANLADSYFTFDTSEYPNVEVIDFR</sequence>
<gene>
    <name evidence="3" type="ORF">SAMN05421640_2309</name>
</gene>
<dbReference type="SUPFAM" id="SSF89392">
    <property type="entry name" value="Prokaryotic lipoproteins and lipoprotein localization factors"/>
    <property type="match status" value="1"/>
</dbReference>
<feature type="signal peptide" evidence="2">
    <location>
        <begin position="1"/>
        <end position="19"/>
    </location>
</feature>
<keyword evidence="4" id="KW-1185">Reference proteome</keyword>
<feature type="chain" id="PRO_5013235308" evidence="2">
    <location>
        <begin position="20"/>
        <end position="208"/>
    </location>
</feature>
<evidence type="ECO:0000313" key="4">
    <source>
        <dbReference type="Proteomes" id="UP000198393"/>
    </source>
</evidence>
<accession>A0A239JYD0</accession>
<evidence type="ECO:0000256" key="2">
    <source>
        <dbReference type="SAM" id="SignalP"/>
    </source>
</evidence>
<name>A0A239JYD0_EKHLU</name>
<evidence type="ECO:0000256" key="1">
    <source>
        <dbReference type="ARBA" id="ARBA00022729"/>
    </source>
</evidence>